<protein>
    <recommendedName>
        <fullName evidence="18">PAS domain S-box protein</fullName>
    </recommendedName>
</protein>
<proteinExistence type="predicted"/>
<keyword evidence="8" id="KW-0067">ATP-binding</keyword>
<dbReference type="RefSeq" id="WP_286976805.1">
    <property type="nucleotide sequence ID" value="NZ_PFNG01000152.1"/>
</dbReference>
<comment type="subcellular location">
    <subcellularLocation>
        <location evidence="1">Membrane</location>
    </subcellularLocation>
</comment>
<evidence type="ECO:0000256" key="4">
    <source>
        <dbReference type="ARBA" id="ARBA00022692"/>
    </source>
</evidence>
<dbReference type="Pfam" id="PF13185">
    <property type="entry name" value="GAF_2"/>
    <property type="match status" value="1"/>
</dbReference>
<dbReference type="CDD" id="cd06225">
    <property type="entry name" value="HAMP"/>
    <property type="match status" value="1"/>
</dbReference>
<keyword evidence="6" id="KW-0418">Kinase</keyword>
<dbReference type="PROSITE" id="PS50113">
    <property type="entry name" value="PAC"/>
    <property type="match status" value="1"/>
</dbReference>
<dbReference type="InterPro" id="IPR029151">
    <property type="entry name" value="Sensor-like_sf"/>
</dbReference>
<dbReference type="InterPro" id="IPR052016">
    <property type="entry name" value="Bact_Sigma-Reg"/>
</dbReference>
<keyword evidence="4 12" id="KW-0812">Transmembrane</keyword>
<dbReference type="NCBIfam" id="TIGR00229">
    <property type="entry name" value="sensory_box"/>
    <property type="match status" value="1"/>
</dbReference>
<feature type="domain" description="HAMP" evidence="15">
    <location>
        <begin position="298"/>
        <end position="350"/>
    </location>
</feature>
<dbReference type="Proteomes" id="UP000230956">
    <property type="component" value="Unassembled WGS sequence"/>
</dbReference>
<gene>
    <name evidence="16" type="ORF">COY37_06395</name>
</gene>
<dbReference type="InterPro" id="IPR036457">
    <property type="entry name" value="PPM-type-like_dom_sf"/>
</dbReference>
<dbReference type="InterPro" id="IPR003660">
    <property type="entry name" value="HAMP_dom"/>
</dbReference>
<dbReference type="InterPro" id="IPR000014">
    <property type="entry name" value="PAS"/>
</dbReference>
<dbReference type="SUPFAM" id="SSF103190">
    <property type="entry name" value="Sensory domain-like"/>
    <property type="match status" value="1"/>
</dbReference>
<dbReference type="CDD" id="cd00130">
    <property type="entry name" value="PAS"/>
    <property type="match status" value="1"/>
</dbReference>
<dbReference type="SMART" id="SM00065">
    <property type="entry name" value="GAF"/>
    <property type="match status" value="1"/>
</dbReference>
<evidence type="ECO:0000259" key="13">
    <source>
        <dbReference type="PROSITE" id="PS50112"/>
    </source>
</evidence>
<dbReference type="SMART" id="SM00091">
    <property type="entry name" value="PAS"/>
    <property type="match status" value="1"/>
</dbReference>
<dbReference type="InterPro" id="IPR029016">
    <property type="entry name" value="GAF-like_dom_sf"/>
</dbReference>
<dbReference type="Pfam" id="PF07228">
    <property type="entry name" value="SpoIIE"/>
    <property type="match status" value="1"/>
</dbReference>
<keyword evidence="2" id="KW-0597">Phosphoprotein</keyword>
<dbReference type="GO" id="GO:0016791">
    <property type="term" value="F:phosphatase activity"/>
    <property type="evidence" value="ECO:0007669"/>
    <property type="project" value="TreeGrafter"/>
</dbReference>
<dbReference type="InterPro" id="IPR003018">
    <property type="entry name" value="GAF"/>
</dbReference>
<dbReference type="GO" id="GO:0016020">
    <property type="term" value="C:membrane"/>
    <property type="evidence" value="ECO:0007669"/>
    <property type="project" value="UniProtKB-SubCell"/>
</dbReference>
<dbReference type="Gene3D" id="3.30.450.40">
    <property type="match status" value="1"/>
</dbReference>
<keyword evidence="11" id="KW-0175">Coiled coil</keyword>
<dbReference type="AlphaFoldDB" id="A0A2M7T8E5"/>
<evidence type="ECO:0000256" key="8">
    <source>
        <dbReference type="ARBA" id="ARBA00022840"/>
    </source>
</evidence>
<evidence type="ECO:0000256" key="12">
    <source>
        <dbReference type="SAM" id="Phobius"/>
    </source>
</evidence>
<dbReference type="SUPFAM" id="SSF55781">
    <property type="entry name" value="GAF domain-like"/>
    <property type="match status" value="1"/>
</dbReference>
<feature type="domain" description="PAS" evidence="13">
    <location>
        <begin position="355"/>
        <end position="407"/>
    </location>
</feature>
<dbReference type="Pfam" id="PF13426">
    <property type="entry name" value="PAS_9"/>
    <property type="match status" value="1"/>
</dbReference>
<evidence type="ECO:0000256" key="2">
    <source>
        <dbReference type="ARBA" id="ARBA00022553"/>
    </source>
</evidence>
<keyword evidence="5" id="KW-0547">Nucleotide-binding</keyword>
<keyword evidence="9 12" id="KW-1133">Transmembrane helix</keyword>
<evidence type="ECO:0000256" key="6">
    <source>
        <dbReference type="ARBA" id="ARBA00022777"/>
    </source>
</evidence>
<dbReference type="GO" id="GO:0005524">
    <property type="term" value="F:ATP binding"/>
    <property type="evidence" value="ECO:0007669"/>
    <property type="project" value="UniProtKB-KW"/>
</dbReference>
<evidence type="ECO:0000256" key="10">
    <source>
        <dbReference type="ARBA" id="ARBA00023012"/>
    </source>
</evidence>
<evidence type="ECO:0000256" key="7">
    <source>
        <dbReference type="ARBA" id="ARBA00022801"/>
    </source>
</evidence>
<feature type="coiled-coil region" evidence="11">
    <location>
        <begin position="331"/>
        <end position="365"/>
    </location>
</feature>
<dbReference type="EMBL" id="PFNG01000152">
    <property type="protein sequence ID" value="PIZ38297.1"/>
    <property type="molecule type" value="Genomic_DNA"/>
</dbReference>
<organism evidence="16 17">
    <name type="scientific">Candidatus Aquicultor secundus</name>
    <dbReference type="NCBI Taxonomy" id="1973895"/>
    <lineage>
        <taxon>Bacteria</taxon>
        <taxon>Bacillati</taxon>
        <taxon>Actinomycetota</taxon>
        <taxon>Candidatus Aquicultoria</taxon>
        <taxon>Candidatus Aquicultorales</taxon>
        <taxon>Candidatus Aquicultoraceae</taxon>
        <taxon>Candidatus Aquicultor</taxon>
    </lineage>
</organism>
<dbReference type="Gene3D" id="3.30.450.20">
    <property type="entry name" value="PAS domain"/>
    <property type="match status" value="2"/>
</dbReference>
<dbReference type="PROSITE" id="PS50885">
    <property type="entry name" value="HAMP"/>
    <property type="match status" value="1"/>
</dbReference>
<dbReference type="GO" id="GO:0016301">
    <property type="term" value="F:kinase activity"/>
    <property type="evidence" value="ECO:0007669"/>
    <property type="project" value="UniProtKB-KW"/>
</dbReference>
<dbReference type="GO" id="GO:0000160">
    <property type="term" value="P:phosphorelay signal transduction system"/>
    <property type="evidence" value="ECO:0007669"/>
    <property type="project" value="UniProtKB-KW"/>
</dbReference>
<feature type="transmembrane region" description="Helical" evidence="12">
    <location>
        <begin position="275"/>
        <end position="297"/>
    </location>
</feature>
<dbReference type="InterPro" id="IPR035965">
    <property type="entry name" value="PAS-like_dom_sf"/>
</dbReference>
<name>A0A2M7T8E5_9ACTN</name>
<evidence type="ECO:0008006" key="18">
    <source>
        <dbReference type="Google" id="ProtNLM"/>
    </source>
</evidence>
<evidence type="ECO:0000256" key="1">
    <source>
        <dbReference type="ARBA" id="ARBA00004370"/>
    </source>
</evidence>
<evidence type="ECO:0000256" key="3">
    <source>
        <dbReference type="ARBA" id="ARBA00022679"/>
    </source>
</evidence>
<evidence type="ECO:0000313" key="17">
    <source>
        <dbReference type="Proteomes" id="UP000230956"/>
    </source>
</evidence>
<accession>A0A2M7T8E5</accession>
<comment type="caution">
    <text evidence="16">The sequence shown here is derived from an EMBL/GenBank/DDBJ whole genome shotgun (WGS) entry which is preliminary data.</text>
</comment>
<sequence length="883" mass="95801">MRRSGISLKLAIIYLIIAIPLIALMITIYSSWYQARTERTSLQLAEIARSTDTSFTLFIDGMIKSMRLVGLNIVNNKLSAQETSSALSELLAIYPIDNAVFADPSGTIVAATDSHLVGQSLAKHPAFSAIIAGNESKGIEPVERVVSPVGFHIAKAIRDSSGTIQGIVSCYVDITRLGSALPIRTTAGATNIVDSNGTLVFQSEFQKLVLTDPFWGKYGFVKTALSGKNAVSTDFVFPATGRVRIIAEVPISEFGWAAGSSVDAAQVLDPIRRDIINSALVATAILIIALIVSILIVRRVISSLSYLAERARAVGEGHFDEPVLIATGDEIEDVAHSLDEARLNLKQAVENLSESNKRIQLLLQSTDEGIYGVDTKEHCTFINKAASEMLGYKPEEILGENVHELIHNKHSDGSPYPEAECPIYRAYQTGQGVRIDTEVFWRNDGTSFPVEYSSYPIIEEGVIEGAVVTFTDITERKQAQELSDALNSINAAITSTLDFNEIMQIVVIEASKAIGCETAGITLYEDGNWVARYIYGFPEEKLGSRYTNEEVPHAVLAARTRKPVIVNDAFNDSRVNREVQKSLGIRSVMVIPLMARKEGIGALFFNYRTSIHTFTDAQVDFANKLGPSISLSLENARLYRAEQNIANTLQEALLSIPQRVGGIEFGHLYRSATEAAIVGGDFYDLFELEQGRVGTVIGDVSGKGIGAASLTALVRNTLRAYALEGHSPALVMAKTNDAVAGASSPKSPFITVFFGILDVETGHLTYCSAGHPPALIKRRTGKAELLVTNSPFIGAFVGLSYIDDEITLDKGDSLILYTDGVIEARCDGEFFGEERLVRFIEELGPVSARDLPQAVFNEIMGCTHGKLSDDLAILSVGLEASKR</sequence>
<dbReference type="PANTHER" id="PTHR43156">
    <property type="entry name" value="STAGE II SPORULATION PROTEIN E-RELATED"/>
    <property type="match status" value="1"/>
</dbReference>
<dbReference type="PANTHER" id="PTHR43156:SF2">
    <property type="entry name" value="STAGE II SPORULATION PROTEIN E"/>
    <property type="match status" value="1"/>
</dbReference>
<feature type="transmembrane region" description="Helical" evidence="12">
    <location>
        <begin position="12"/>
        <end position="32"/>
    </location>
</feature>
<dbReference type="SMART" id="SM00304">
    <property type="entry name" value="HAMP"/>
    <property type="match status" value="1"/>
</dbReference>
<keyword evidence="3" id="KW-0808">Transferase</keyword>
<evidence type="ECO:0000259" key="14">
    <source>
        <dbReference type="PROSITE" id="PS50113"/>
    </source>
</evidence>
<dbReference type="Gene3D" id="6.10.340.10">
    <property type="match status" value="1"/>
</dbReference>
<dbReference type="Gene3D" id="3.60.40.10">
    <property type="entry name" value="PPM-type phosphatase domain"/>
    <property type="match status" value="1"/>
</dbReference>
<keyword evidence="10" id="KW-0902">Two-component regulatory system</keyword>
<dbReference type="Pfam" id="PF00672">
    <property type="entry name" value="HAMP"/>
    <property type="match status" value="1"/>
</dbReference>
<evidence type="ECO:0000256" key="9">
    <source>
        <dbReference type="ARBA" id="ARBA00022989"/>
    </source>
</evidence>
<dbReference type="PROSITE" id="PS50112">
    <property type="entry name" value="PAS"/>
    <property type="match status" value="1"/>
</dbReference>
<dbReference type="InterPro" id="IPR000700">
    <property type="entry name" value="PAS-assoc_C"/>
</dbReference>
<keyword evidence="12" id="KW-0472">Membrane</keyword>
<reference evidence="17" key="1">
    <citation type="submission" date="2017-09" db="EMBL/GenBank/DDBJ databases">
        <title>Depth-based differentiation of microbial function through sediment-hosted aquifers and enrichment of novel symbionts in the deep terrestrial subsurface.</title>
        <authorList>
            <person name="Probst A.J."/>
            <person name="Ladd B."/>
            <person name="Jarett J.K."/>
            <person name="Geller-Mcgrath D.E."/>
            <person name="Sieber C.M.K."/>
            <person name="Emerson J.B."/>
            <person name="Anantharaman K."/>
            <person name="Thomas B.C."/>
            <person name="Malmstrom R."/>
            <person name="Stieglmeier M."/>
            <person name="Klingl A."/>
            <person name="Woyke T."/>
            <person name="Ryan C.M."/>
            <person name="Banfield J.F."/>
        </authorList>
    </citation>
    <scope>NUCLEOTIDE SEQUENCE [LARGE SCALE GENOMIC DNA]</scope>
</reference>
<evidence type="ECO:0000256" key="5">
    <source>
        <dbReference type="ARBA" id="ARBA00022741"/>
    </source>
</evidence>
<dbReference type="SUPFAM" id="SSF55785">
    <property type="entry name" value="PYP-like sensor domain (PAS domain)"/>
    <property type="match status" value="1"/>
</dbReference>
<dbReference type="SMART" id="SM00331">
    <property type="entry name" value="PP2C_SIG"/>
    <property type="match status" value="1"/>
</dbReference>
<dbReference type="InterPro" id="IPR001932">
    <property type="entry name" value="PPM-type_phosphatase-like_dom"/>
</dbReference>
<feature type="domain" description="PAC" evidence="14">
    <location>
        <begin position="433"/>
        <end position="485"/>
    </location>
</feature>
<evidence type="ECO:0000259" key="15">
    <source>
        <dbReference type="PROSITE" id="PS50885"/>
    </source>
</evidence>
<evidence type="ECO:0000256" key="11">
    <source>
        <dbReference type="SAM" id="Coils"/>
    </source>
</evidence>
<evidence type="ECO:0000313" key="16">
    <source>
        <dbReference type="EMBL" id="PIZ38297.1"/>
    </source>
</evidence>
<keyword evidence="7" id="KW-0378">Hydrolase</keyword>